<dbReference type="PANTHER" id="PTHR31263">
    <property type="entry name" value="CELLULASE FAMILY PROTEIN (AFU_ORTHOLOGUE AFUA_5G14560)"/>
    <property type="match status" value="1"/>
</dbReference>
<organism evidence="2 3">
    <name type="scientific">Gossypium barbadense</name>
    <name type="common">Sea Island cotton</name>
    <name type="synonym">Hibiscus barbadensis</name>
    <dbReference type="NCBI Taxonomy" id="3634"/>
    <lineage>
        <taxon>Eukaryota</taxon>
        <taxon>Viridiplantae</taxon>
        <taxon>Streptophyta</taxon>
        <taxon>Embryophyta</taxon>
        <taxon>Tracheophyta</taxon>
        <taxon>Spermatophyta</taxon>
        <taxon>Magnoliopsida</taxon>
        <taxon>eudicotyledons</taxon>
        <taxon>Gunneridae</taxon>
        <taxon>Pentapetalae</taxon>
        <taxon>rosids</taxon>
        <taxon>malvids</taxon>
        <taxon>Malvales</taxon>
        <taxon>Malvaceae</taxon>
        <taxon>Malvoideae</taxon>
        <taxon>Gossypium</taxon>
    </lineage>
</organism>
<reference evidence="2 3" key="1">
    <citation type="submission" date="2015-01" db="EMBL/GenBank/DDBJ databases">
        <title>Genome of allotetraploid Gossypium barbadense reveals genomic plasticity and fiber elongation in cotton evolution.</title>
        <authorList>
            <person name="Chen X."/>
            <person name="Liu X."/>
            <person name="Zhao B."/>
            <person name="Zheng H."/>
            <person name="Hu Y."/>
            <person name="Lu G."/>
            <person name="Yang C."/>
            <person name="Chen J."/>
            <person name="Shan C."/>
            <person name="Zhang L."/>
            <person name="Zhou Y."/>
            <person name="Wang L."/>
            <person name="Guo W."/>
            <person name="Bai Y."/>
            <person name="Ruan J."/>
            <person name="Shangguan X."/>
            <person name="Mao Y."/>
            <person name="Jiang J."/>
            <person name="Zhu Y."/>
            <person name="Lei J."/>
            <person name="Kang H."/>
            <person name="Chen S."/>
            <person name="He X."/>
            <person name="Wang R."/>
            <person name="Wang Y."/>
            <person name="Chen J."/>
            <person name="Wang L."/>
            <person name="Yu S."/>
            <person name="Wang B."/>
            <person name="Wei J."/>
            <person name="Song S."/>
            <person name="Lu X."/>
            <person name="Gao Z."/>
            <person name="Gu W."/>
            <person name="Deng X."/>
            <person name="Ma D."/>
            <person name="Wang S."/>
            <person name="Liang W."/>
            <person name="Fang L."/>
            <person name="Cai C."/>
            <person name="Zhu X."/>
            <person name="Zhou B."/>
            <person name="Zhang Y."/>
            <person name="Chen Z."/>
            <person name="Xu S."/>
            <person name="Zhu R."/>
            <person name="Wang S."/>
            <person name="Zhang T."/>
            <person name="Zhao G."/>
        </authorList>
    </citation>
    <scope>NUCLEOTIDE SEQUENCE [LARGE SCALE GENOMIC DNA]</scope>
    <source>
        <strain evidence="3">cv. Xinhai21</strain>
        <tissue evidence="2">Leaf</tissue>
    </source>
</reference>
<sequence>MARLAILLLILIAVHHVNPTTSLPLSTNSRWIVDDQTDRRVKLACVNWPSHLEPVFAEGLSKRSMDSIAEQIVSVDTIFFG</sequence>
<dbReference type="InterPro" id="IPR017853">
    <property type="entry name" value="GH"/>
</dbReference>
<evidence type="ECO:0000256" key="1">
    <source>
        <dbReference type="SAM" id="SignalP"/>
    </source>
</evidence>
<dbReference type="SUPFAM" id="SSF51445">
    <property type="entry name" value="(Trans)glycosidases"/>
    <property type="match status" value="1"/>
</dbReference>
<dbReference type="Gene3D" id="3.20.20.80">
    <property type="entry name" value="Glycosidases"/>
    <property type="match status" value="1"/>
</dbReference>
<dbReference type="PANTHER" id="PTHR31263:SF44">
    <property type="entry name" value="OS04G0481200 PROTEIN"/>
    <property type="match status" value="1"/>
</dbReference>
<protein>
    <submittedName>
        <fullName evidence="2">Uncharacterized protein</fullName>
    </submittedName>
</protein>
<dbReference type="Proteomes" id="UP000239757">
    <property type="component" value="Unassembled WGS sequence"/>
</dbReference>
<accession>A0A2P5WLJ3</accession>
<feature type="chain" id="PRO_5015154473" evidence="1">
    <location>
        <begin position="23"/>
        <end position="81"/>
    </location>
</feature>
<proteinExistence type="predicted"/>
<evidence type="ECO:0000313" key="3">
    <source>
        <dbReference type="Proteomes" id="UP000239757"/>
    </source>
</evidence>
<dbReference type="AlphaFoldDB" id="A0A2P5WLJ3"/>
<evidence type="ECO:0000313" key="2">
    <source>
        <dbReference type="EMBL" id="PPR91947.1"/>
    </source>
</evidence>
<keyword evidence="1" id="KW-0732">Signal</keyword>
<name>A0A2P5WLJ3_GOSBA</name>
<dbReference type="EMBL" id="KZ667174">
    <property type="protein sequence ID" value="PPR91947.1"/>
    <property type="molecule type" value="Genomic_DNA"/>
</dbReference>
<gene>
    <name evidence="2" type="ORF">GOBAR_AA28727</name>
</gene>
<feature type="signal peptide" evidence="1">
    <location>
        <begin position="1"/>
        <end position="22"/>
    </location>
</feature>
<dbReference type="OrthoDB" id="1705886at2759"/>